<dbReference type="EMBL" id="CP111025">
    <property type="protein sequence ID" value="WAR25705.1"/>
    <property type="molecule type" value="Genomic_DNA"/>
</dbReference>
<reference evidence="3" key="1">
    <citation type="submission" date="2022-11" db="EMBL/GenBank/DDBJ databases">
        <title>Centuries of genome instability and evolution in soft-shell clam transmissible cancer (bioRxiv).</title>
        <authorList>
            <person name="Hart S.F.M."/>
            <person name="Yonemitsu M.A."/>
            <person name="Giersch R.M."/>
            <person name="Beal B.F."/>
            <person name="Arriagada G."/>
            <person name="Davis B.W."/>
            <person name="Ostrander E.A."/>
            <person name="Goff S.P."/>
            <person name="Metzger M.J."/>
        </authorList>
    </citation>
    <scope>NUCLEOTIDE SEQUENCE</scope>
    <source>
        <strain evidence="3">MELC-2E11</strain>
        <tissue evidence="3">Siphon/mantle</tissue>
    </source>
</reference>
<evidence type="ECO:0000313" key="3">
    <source>
        <dbReference type="EMBL" id="WAR25705.1"/>
    </source>
</evidence>
<accession>A0ABY7FU01</accession>
<feature type="signal peptide" evidence="2">
    <location>
        <begin position="1"/>
        <end position="20"/>
    </location>
</feature>
<keyword evidence="4" id="KW-1185">Reference proteome</keyword>
<evidence type="ECO:0000256" key="2">
    <source>
        <dbReference type="SAM" id="SignalP"/>
    </source>
</evidence>
<feature type="region of interest" description="Disordered" evidence="1">
    <location>
        <begin position="45"/>
        <end position="71"/>
    </location>
</feature>
<name>A0ABY7FU01_MYAAR</name>
<feature type="chain" id="PRO_5045936861" evidence="2">
    <location>
        <begin position="21"/>
        <end position="550"/>
    </location>
</feature>
<proteinExistence type="predicted"/>
<feature type="region of interest" description="Disordered" evidence="1">
    <location>
        <begin position="145"/>
        <end position="180"/>
    </location>
</feature>
<dbReference type="Proteomes" id="UP001164746">
    <property type="component" value="Chromosome 14"/>
</dbReference>
<organism evidence="3 4">
    <name type="scientific">Mya arenaria</name>
    <name type="common">Soft-shell clam</name>
    <dbReference type="NCBI Taxonomy" id="6604"/>
    <lineage>
        <taxon>Eukaryota</taxon>
        <taxon>Metazoa</taxon>
        <taxon>Spiralia</taxon>
        <taxon>Lophotrochozoa</taxon>
        <taxon>Mollusca</taxon>
        <taxon>Bivalvia</taxon>
        <taxon>Autobranchia</taxon>
        <taxon>Heteroconchia</taxon>
        <taxon>Euheterodonta</taxon>
        <taxon>Imparidentia</taxon>
        <taxon>Neoheterodontei</taxon>
        <taxon>Myida</taxon>
        <taxon>Myoidea</taxon>
        <taxon>Myidae</taxon>
        <taxon>Mya</taxon>
    </lineage>
</organism>
<protein>
    <submittedName>
        <fullName evidence="3">DD3-like protein</fullName>
    </submittedName>
</protein>
<feature type="region of interest" description="Disordered" evidence="1">
    <location>
        <begin position="406"/>
        <end position="425"/>
    </location>
</feature>
<keyword evidence="2" id="KW-0732">Signal</keyword>
<gene>
    <name evidence="3" type="ORF">MAR_011409</name>
</gene>
<evidence type="ECO:0000256" key="1">
    <source>
        <dbReference type="SAM" id="MobiDB-lite"/>
    </source>
</evidence>
<sequence>MTTTTKATALILLLVGVVSGDLYMHNPRGSNNRLNEKSANRANANRLFDSQNNDRGGYNVGDKTSEPAGDNAENQYNMNYFQSGPFVFTASGTGGSQLTLEWTNQHGCGGNEDSDPQKQNCNLVIQYMCEDTFDSSLKTQLRDGVNTQQMAYTPPPNTETEEKAKSRKDENLDPKKGLQESWERLFTADQKLKKNNKGYSSAIHTRQNPNGNRRGYECPEERDYFPYWHPSQWKDIACVETWPSGNRKSSSRWNNEAECTQNSGKWVELSNYLEKAPAFTSEAFCLSASSSSTRYMWSVPYDADNVDKPECLDNIELDIGGPVKLQMALNTDQTGRVFQDRSHVFHLMPRPSGWENEKIVNLNVRGKRGNIVQVYPAVEYDFTPNHLHITASDLVHIQWTGSNTHLNGNPAGDGQAGNDGEGKAGTDRLNMVQIGDLKDNFPLPYEQTTMWKNADIVWIHHKKTDISSKDLALEMSASGYYRCFKKSSCPESEHKDYIVETKTQLQKTLDNAPASYPGAVLRFRSGTYHYMCTRNNNFTNRSNKGTIHVM</sequence>
<dbReference type="InterPro" id="IPR053320">
    <property type="entry name" value="Protein_DD3-3_O-glyco"/>
</dbReference>
<dbReference type="PANTHER" id="PTHR35170:SF2">
    <property type="entry name" value="PROTEIN DD3-3"/>
    <property type="match status" value="1"/>
</dbReference>
<evidence type="ECO:0000313" key="4">
    <source>
        <dbReference type="Proteomes" id="UP001164746"/>
    </source>
</evidence>
<dbReference type="PANTHER" id="PTHR35170">
    <property type="entry name" value="PROTEIN DD3-3"/>
    <property type="match status" value="1"/>
</dbReference>
<feature type="compositionally biased region" description="Basic and acidic residues" evidence="1">
    <location>
        <begin position="160"/>
        <end position="180"/>
    </location>
</feature>
<feature type="compositionally biased region" description="Polar residues" evidence="1">
    <location>
        <begin position="45"/>
        <end position="54"/>
    </location>
</feature>